<dbReference type="InterPro" id="IPR046357">
    <property type="entry name" value="PPIase_dom_sf"/>
</dbReference>
<evidence type="ECO:0000313" key="7">
    <source>
        <dbReference type="EMBL" id="MFK7000526.1"/>
    </source>
</evidence>
<comment type="catalytic activity">
    <reaction evidence="1 3 4">
        <text>[protein]-peptidylproline (omega=180) = [protein]-peptidylproline (omega=0)</text>
        <dbReference type="Rhea" id="RHEA:16237"/>
        <dbReference type="Rhea" id="RHEA-COMP:10747"/>
        <dbReference type="Rhea" id="RHEA-COMP:10748"/>
        <dbReference type="ChEBI" id="CHEBI:83833"/>
        <dbReference type="ChEBI" id="CHEBI:83834"/>
        <dbReference type="EC" id="5.2.1.8"/>
    </reaction>
</comment>
<keyword evidence="3 4" id="KW-0413">Isomerase</keyword>
<sequence length="310" mass="35301">MSKINRLIGVVLFVTSLVSCNKSDTPSLTPPKPYSEQIPGEILTIEKFFEDYHMDVDADKNIEFVKRTGSKANLASIKDQYAPKFKIVRYNDYDFKVYYINHNGGEELKPELARTPCPVDSVLVTYQGMLLNEKTGFDQEKISFNKYQSFDQAQNPVRLDLDKVIVGWTRMLSLMTPGTITVDPVTNVQSFKDFGAAVLFLPSGLGYYANSQANIPAYSPLIFNVKLISMKRKDHDFDGFTTLQEEYSFDMLNLNAPWINLKLDTDGDGYPNYLDRDDDNDGIFTKDEAIGDDNHNGIPNHLDKEDRRRK</sequence>
<dbReference type="PROSITE" id="PS50059">
    <property type="entry name" value="FKBP_PPIASE"/>
    <property type="match status" value="1"/>
</dbReference>
<accession>A0ABW8P847</accession>
<dbReference type="Gene3D" id="3.10.50.40">
    <property type="match status" value="1"/>
</dbReference>
<dbReference type="SUPFAM" id="SSF54534">
    <property type="entry name" value="FKBP-like"/>
    <property type="match status" value="1"/>
</dbReference>
<proteinExistence type="inferred from homology"/>
<feature type="region of interest" description="Disordered" evidence="5">
    <location>
        <begin position="285"/>
        <end position="310"/>
    </location>
</feature>
<dbReference type="GO" id="GO:0003755">
    <property type="term" value="F:peptidyl-prolyl cis-trans isomerase activity"/>
    <property type="evidence" value="ECO:0007669"/>
    <property type="project" value="UniProtKB-EC"/>
</dbReference>
<evidence type="ECO:0000256" key="5">
    <source>
        <dbReference type="SAM" id="MobiDB-lite"/>
    </source>
</evidence>
<feature type="domain" description="PPIase FKBP-type" evidence="6">
    <location>
        <begin position="119"/>
        <end position="231"/>
    </location>
</feature>
<dbReference type="PROSITE" id="PS51257">
    <property type="entry name" value="PROKAR_LIPOPROTEIN"/>
    <property type="match status" value="1"/>
</dbReference>
<evidence type="ECO:0000256" key="2">
    <source>
        <dbReference type="ARBA" id="ARBA00023110"/>
    </source>
</evidence>
<comment type="similarity">
    <text evidence="4">Belongs to the FKBP-type PPIase family.</text>
</comment>
<dbReference type="EMBL" id="JAZGZP010000008">
    <property type="protein sequence ID" value="MFK7000526.1"/>
    <property type="molecule type" value="Genomic_DNA"/>
</dbReference>
<gene>
    <name evidence="7" type="ORF">V3I07_06410</name>
</gene>
<protein>
    <recommendedName>
        <fullName evidence="4">Peptidyl-prolyl cis-trans isomerase</fullName>
        <ecNumber evidence="4">5.2.1.8</ecNumber>
    </recommendedName>
</protein>
<comment type="caution">
    <text evidence="7">The sequence shown here is derived from an EMBL/GenBank/DDBJ whole genome shotgun (WGS) entry which is preliminary data.</text>
</comment>
<dbReference type="GeneID" id="96800169"/>
<keyword evidence="8" id="KW-1185">Reference proteome</keyword>
<dbReference type="Proteomes" id="UP001621706">
    <property type="component" value="Unassembled WGS sequence"/>
</dbReference>
<evidence type="ECO:0000256" key="3">
    <source>
        <dbReference type="PROSITE-ProRule" id="PRU00277"/>
    </source>
</evidence>
<dbReference type="Pfam" id="PF00254">
    <property type="entry name" value="FKBP_C"/>
    <property type="match status" value="1"/>
</dbReference>
<name>A0ABW8P847_9FLAO</name>
<organism evidence="7 8">
    <name type="scientific">Flavobacterium oreochromis</name>
    <dbReference type="NCBI Taxonomy" id="2906078"/>
    <lineage>
        <taxon>Bacteria</taxon>
        <taxon>Pseudomonadati</taxon>
        <taxon>Bacteroidota</taxon>
        <taxon>Flavobacteriia</taxon>
        <taxon>Flavobacteriales</taxon>
        <taxon>Flavobacteriaceae</taxon>
        <taxon>Flavobacterium</taxon>
    </lineage>
</organism>
<dbReference type="InterPro" id="IPR001179">
    <property type="entry name" value="PPIase_FKBP_dom"/>
</dbReference>
<dbReference type="RefSeq" id="WP_123867188.1">
    <property type="nucleotide sequence ID" value="NZ_CP067377.1"/>
</dbReference>
<reference evidence="7 8" key="1">
    <citation type="submission" date="2024-02" db="EMBL/GenBank/DDBJ databases">
        <title>Comparative Genomic Analysis of Flavobacterium Species Causing Columnaris Disease of Freshwater Fish in Thailand: Insights into Virulence and Resistance Mechanisms.</title>
        <authorList>
            <person name="Nguyen D."/>
            <person name="Chokmangmeepisarn P."/>
            <person name="Khianchaikhan K."/>
            <person name="Morishita M."/>
            <person name="Bunnoy A."/>
            <person name="Rodkhum C."/>
        </authorList>
    </citation>
    <scope>NUCLEOTIDE SEQUENCE [LARGE SCALE GENOMIC DNA]</scope>
    <source>
        <strain evidence="7 8">CNRT2201</strain>
    </source>
</reference>
<keyword evidence="2 3" id="KW-0697">Rotamase</keyword>
<evidence type="ECO:0000256" key="4">
    <source>
        <dbReference type="RuleBase" id="RU003915"/>
    </source>
</evidence>
<evidence type="ECO:0000313" key="8">
    <source>
        <dbReference type="Proteomes" id="UP001621706"/>
    </source>
</evidence>
<evidence type="ECO:0000256" key="1">
    <source>
        <dbReference type="ARBA" id="ARBA00000971"/>
    </source>
</evidence>
<evidence type="ECO:0000259" key="6">
    <source>
        <dbReference type="PROSITE" id="PS50059"/>
    </source>
</evidence>
<dbReference type="EC" id="5.2.1.8" evidence="4"/>